<evidence type="ECO:0000259" key="1">
    <source>
        <dbReference type="Pfam" id="PF08711"/>
    </source>
</evidence>
<organism evidence="2 3">
    <name type="scientific">Ancylostoma caninum</name>
    <name type="common">Dog hookworm</name>
    <dbReference type="NCBI Taxonomy" id="29170"/>
    <lineage>
        <taxon>Eukaryota</taxon>
        <taxon>Metazoa</taxon>
        <taxon>Ecdysozoa</taxon>
        <taxon>Nematoda</taxon>
        <taxon>Chromadorea</taxon>
        <taxon>Rhabditida</taxon>
        <taxon>Rhabditina</taxon>
        <taxon>Rhabditomorpha</taxon>
        <taxon>Strongyloidea</taxon>
        <taxon>Ancylostomatidae</taxon>
        <taxon>Ancylostomatinae</taxon>
        <taxon>Ancylostoma</taxon>
    </lineage>
</organism>
<keyword evidence="3" id="KW-1185">Reference proteome</keyword>
<dbReference type="OrthoDB" id="21513at2759"/>
<dbReference type="Gene3D" id="1.20.930.10">
    <property type="entry name" value="Conserved domain common to transcription factors TFIIS, elongin A, CRSP70"/>
    <property type="match status" value="1"/>
</dbReference>
<dbReference type="SUPFAM" id="SSF47676">
    <property type="entry name" value="Conserved domain common to transcription factors TFIIS, elongin A, CRSP70"/>
    <property type="match status" value="1"/>
</dbReference>
<accession>A0A368GA35</accession>
<dbReference type="Proteomes" id="UP000252519">
    <property type="component" value="Unassembled WGS sequence"/>
</dbReference>
<dbReference type="InterPro" id="IPR035441">
    <property type="entry name" value="TFIIS/LEDGF_dom_sf"/>
</dbReference>
<feature type="domain" description="TFIIS N-terminal" evidence="1">
    <location>
        <begin position="26"/>
        <end position="52"/>
    </location>
</feature>
<dbReference type="Pfam" id="PF08711">
    <property type="entry name" value="Med26"/>
    <property type="match status" value="1"/>
</dbReference>
<dbReference type="InterPro" id="IPR017923">
    <property type="entry name" value="TFIIS_N"/>
</dbReference>
<name>A0A368GA35_ANCCA</name>
<protein>
    <recommendedName>
        <fullName evidence="1">TFIIS N-terminal domain-containing protein</fullName>
    </recommendedName>
</protein>
<evidence type="ECO:0000313" key="2">
    <source>
        <dbReference type="EMBL" id="RCN41256.1"/>
    </source>
</evidence>
<dbReference type="EMBL" id="JOJR01000244">
    <property type="protein sequence ID" value="RCN41256.1"/>
    <property type="molecule type" value="Genomic_DNA"/>
</dbReference>
<gene>
    <name evidence="2" type="ORF">ANCCAN_12823</name>
</gene>
<proteinExistence type="predicted"/>
<evidence type="ECO:0000313" key="3">
    <source>
        <dbReference type="Proteomes" id="UP000252519"/>
    </source>
</evidence>
<dbReference type="STRING" id="29170.A0A368GA35"/>
<dbReference type="AlphaFoldDB" id="A0A368GA35"/>
<reference evidence="2 3" key="1">
    <citation type="submission" date="2014-10" db="EMBL/GenBank/DDBJ databases">
        <title>Draft genome of the hookworm Ancylostoma caninum.</title>
        <authorList>
            <person name="Mitreva M."/>
        </authorList>
    </citation>
    <scope>NUCLEOTIDE SEQUENCE [LARGE SCALE GENOMIC DNA]</scope>
    <source>
        <strain evidence="2 3">Baltimore</strain>
    </source>
</reference>
<sequence length="63" mass="7174">MTVDDAILNKVNKYGKLIKKKEKVAHVLSRLNNIDMTLEILSATNIGRYVNRCVDCYSFTVGR</sequence>
<comment type="caution">
    <text evidence="2">The sequence shown here is derived from an EMBL/GenBank/DDBJ whole genome shotgun (WGS) entry which is preliminary data.</text>
</comment>